<evidence type="ECO:0000313" key="4">
    <source>
        <dbReference type="Proteomes" id="UP000198967"/>
    </source>
</evidence>
<keyword evidence="1" id="KW-1133">Transmembrane helix</keyword>
<feature type="domain" description="DUF732" evidence="2">
    <location>
        <begin position="55"/>
        <end position="124"/>
    </location>
</feature>
<dbReference type="AlphaFoldDB" id="A0A1G8BM76"/>
<dbReference type="InterPro" id="IPR007969">
    <property type="entry name" value="DUF732"/>
</dbReference>
<accession>A0A1G8BM76</accession>
<dbReference type="Proteomes" id="UP000198967">
    <property type="component" value="Unassembled WGS sequence"/>
</dbReference>
<keyword evidence="1" id="KW-0472">Membrane</keyword>
<dbReference type="EMBL" id="FNBE01000021">
    <property type="protein sequence ID" value="SDH34281.1"/>
    <property type="molecule type" value="Genomic_DNA"/>
</dbReference>
<keyword evidence="4" id="KW-1185">Reference proteome</keyword>
<evidence type="ECO:0000259" key="2">
    <source>
        <dbReference type="Pfam" id="PF05305"/>
    </source>
</evidence>
<dbReference type="Pfam" id="PF05305">
    <property type="entry name" value="DUF732"/>
    <property type="match status" value="1"/>
</dbReference>
<evidence type="ECO:0000313" key="3">
    <source>
        <dbReference type="EMBL" id="SDH34281.1"/>
    </source>
</evidence>
<proteinExistence type="predicted"/>
<name>A0A1G8BM76_PSEOR</name>
<feature type="transmembrane region" description="Helical" evidence="1">
    <location>
        <begin position="12"/>
        <end position="37"/>
    </location>
</feature>
<keyword evidence="1" id="KW-0812">Transmembrane</keyword>
<protein>
    <recommendedName>
        <fullName evidence="2">DUF732 domain-containing protein</fullName>
    </recommendedName>
</protein>
<evidence type="ECO:0000256" key="1">
    <source>
        <dbReference type="SAM" id="Phobius"/>
    </source>
</evidence>
<reference evidence="3 4" key="1">
    <citation type="submission" date="2016-10" db="EMBL/GenBank/DDBJ databases">
        <authorList>
            <person name="de Groot N.N."/>
        </authorList>
    </citation>
    <scope>NUCLEOTIDE SEQUENCE [LARGE SCALE GENOMIC DNA]</scope>
    <source>
        <strain evidence="3 4">CGMCC 4.3143</strain>
    </source>
</reference>
<sequence length="125" mass="12561">MPDVPRTRVPAWVLPATLCAVIVLSGAGIVGVGAAALSAARPDARSDPTAATTGDRVFLGTLAARPSFDAIPEDVLIDLGHGVCAALADGSSRSELVSDAVSAGFTTRDARLLVEAATAAYCPSE</sequence>
<organism evidence="3 4">
    <name type="scientific">Pseudonocardia oroxyli</name>
    <dbReference type="NCBI Taxonomy" id="366584"/>
    <lineage>
        <taxon>Bacteria</taxon>
        <taxon>Bacillati</taxon>
        <taxon>Actinomycetota</taxon>
        <taxon>Actinomycetes</taxon>
        <taxon>Pseudonocardiales</taxon>
        <taxon>Pseudonocardiaceae</taxon>
        <taxon>Pseudonocardia</taxon>
    </lineage>
</organism>
<gene>
    <name evidence="3" type="ORF">SAMN05216377_12170</name>
</gene>
<dbReference type="RefSeq" id="WP_176921557.1">
    <property type="nucleotide sequence ID" value="NZ_FNBE01000021.1"/>
</dbReference>